<dbReference type="EMBL" id="KV722799">
    <property type="protein sequence ID" value="OCH83828.1"/>
    <property type="molecule type" value="Genomic_DNA"/>
</dbReference>
<organism evidence="1 2">
    <name type="scientific">Obba rivulosa</name>
    <dbReference type="NCBI Taxonomy" id="1052685"/>
    <lineage>
        <taxon>Eukaryota</taxon>
        <taxon>Fungi</taxon>
        <taxon>Dikarya</taxon>
        <taxon>Basidiomycota</taxon>
        <taxon>Agaricomycotina</taxon>
        <taxon>Agaricomycetes</taxon>
        <taxon>Polyporales</taxon>
        <taxon>Gelatoporiaceae</taxon>
        <taxon>Obba</taxon>
    </lineage>
</organism>
<reference evidence="1 2" key="1">
    <citation type="submission" date="2016-07" db="EMBL/GenBank/DDBJ databases">
        <title>Draft genome of the white-rot fungus Obba rivulosa 3A-2.</title>
        <authorList>
            <consortium name="DOE Joint Genome Institute"/>
            <person name="Miettinen O."/>
            <person name="Riley R."/>
            <person name="Acob R."/>
            <person name="Barry K."/>
            <person name="Cullen D."/>
            <person name="De Vries R."/>
            <person name="Hainaut M."/>
            <person name="Hatakka A."/>
            <person name="Henrissat B."/>
            <person name="Hilden K."/>
            <person name="Kuo R."/>
            <person name="Labutti K."/>
            <person name="Lipzen A."/>
            <person name="Makela M.R."/>
            <person name="Sandor L."/>
            <person name="Spatafora J.W."/>
            <person name="Grigoriev I.V."/>
            <person name="Hibbett D.S."/>
        </authorList>
    </citation>
    <scope>NUCLEOTIDE SEQUENCE [LARGE SCALE GENOMIC DNA]</scope>
    <source>
        <strain evidence="1 2">3A-2</strain>
    </source>
</reference>
<proteinExistence type="predicted"/>
<evidence type="ECO:0000313" key="1">
    <source>
        <dbReference type="EMBL" id="OCH83828.1"/>
    </source>
</evidence>
<evidence type="ECO:0000313" key="2">
    <source>
        <dbReference type="Proteomes" id="UP000250043"/>
    </source>
</evidence>
<name>A0A8E2AGP9_9APHY</name>
<gene>
    <name evidence="1" type="ORF">OBBRIDRAFT_486709</name>
</gene>
<sequence length="107" mass="11781">MTARNKTDDFNRRGGLCVGLEQTKEVHCDVRCAECSAKRHPCQNPCVQPTNVPGEQRTLTRTSRLCRATAESRHLLSSCHVMCTSPEIIATADTTAVRELRLVSVGV</sequence>
<keyword evidence="2" id="KW-1185">Reference proteome</keyword>
<dbReference type="Proteomes" id="UP000250043">
    <property type="component" value="Unassembled WGS sequence"/>
</dbReference>
<protein>
    <submittedName>
        <fullName evidence="1">Uncharacterized protein</fullName>
    </submittedName>
</protein>
<accession>A0A8E2AGP9</accession>
<dbReference type="AlphaFoldDB" id="A0A8E2AGP9"/>